<accession>A0ABR5MFQ2</accession>
<dbReference type="InterPro" id="IPR019108">
    <property type="entry name" value="Caa3_assmbl_CtaG-rel"/>
</dbReference>
<evidence type="ECO:0000256" key="1">
    <source>
        <dbReference type="ARBA" id="ARBA00004651"/>
    </source>
</evidence>
<feature type="transmembrane region" description="Helical" evidence="6">
    <location>
        <begin position="261"/>
        <end position="283"/>
    </location>
</feature>
<keyword evidence="5 6" id="KW-0472">Membrane</keyword>
<feature type="transmembrane region" description="Helical" evidence="6">
    <location>
        <begin position="187"/>
        <end position="207"/>
    </location>
</feature>
<protein>
    <submittedName>
        <fullName evidence="7">Cytochrome C oxidase assembly protein</fullName>
    </submittedName>
</protein>
<comment type="subcellular location">
    <subcellularLocation>
        <location evidence="1">Cell membrane</location>
        <topology evidence="1">Multi-pass membrane protein</topology>
    </subcellularLocation>
</comment>
<evidence type="ECO:0000256" key="5">
    <source>
        <dbReference type="ARBA" id="ARBA00023136"/>
    </source>
</evidence>
<evidence type="ECO:0000313" key="7">
    <source>
        <dbReference type="EMBL" id="KPH71164.1"/>
    </source>
</evidence>
<keyword evidence="4 6" id="KW-1133">Transmembrane helix</keyword>
<dbReference type="EMBL" id="LGTK01000091">
    <property type="protein sequence ID" value="KPH71164.1"/>
    <property type="molecule type" value="Genomic_DNA"/>
</dbReference>
<feature type="transmembrane region" description="Helical" evidence="6">
    <location>
        <begin position="12"/>
        <end position="32"/>
    </location>
</feature>
<comment type="caution">
    <text evidence="7">The sequence shown here is derived from an EMBL/GenBank/DDBJ whole genome shotgun (WGS) entry which is preliminary data.</text>
</comment>
<dbReference type="Pfam" id="PF09678">
    <property type="entry name" value="Caa3_CtaG"/>
    <property type="match status" value="1"/>
</dbReference>
<evidence type="ECO:0000256" key="6">
    <source>
        <dbReference type="SAM" id="Phobius"/>
    </source>
</evidence>
<dbReference type="InterPro" id="IPR014108">
    <property type="entry name" value="Caa3-assmbl_CtaG"/>
</dbReference>
<dbReference type="RefSeq" id="WP_060669221.1">
    <property type="nucleotide sequence ID" value="NZ_JBHTKV010000004.1"/>
</dbReference>
<evidence type="ECO:0000313" key="8">
    <source>
        <dbReference type="Proteomes" id="UP000037854"/>
    </source>
</evidence>
<keyword evidence="3 6" id="KW-0812">Transmembrane</keyword>
<dbReference type="Proteomes" id="UP000037854">
    <property type="component" value="Unassembled WGS sequence"/>
</dbReference>
<evidence type="ECO:0000256" key="3">
    <source>
        <dbReference type="ARBA" id="ARBA00022692"/>
    </source>
</evidence>
<reference evidence="7 8" key="1">
    <citation type="submission" date="2015-07" db="EMBL/GenBank/DDBJ databases">
        <title>High-quality draft genome sequence of Oceanobacillus caeni HM6, a bacillus isolated from a human feces.</title>
        <authorList>
            <person name="Kumar J."/>
            <person name="Verma M.K."/>
            <person name="Pandey R."/>
            <person name="Bhambi M."/>
            <person name="Chauhan N."/>
        </authorList>
    </citation>
    <scope>NUCLEOTIDE SEQUENCE [LARGE SCALE GENOMIC DNA]</scope>
    <source>
        <strain evidence="7 8">HM6</strain>
    </source>
</reference>
<evidence type="ECO:0000256" key="2">
    <source>
        <dbReference type="ARBA" id="ARBA00022475"/>
    </source>
</evidence>
<feature type="transmembrane region" description="Helical" evidence="6">
    <location>
        <begin position="124"/>
        <end position="143"/>
    </location>
</feature>
<evidence type="ECO:0000256" key="4">
    <source>
        <dbReference type="ARBA" id="ARBA00022989"/>
    </source>
</evidence>
<gene>
    <name evidence="7" type="ORF">AFL42_16200</name>
</gene>
<feature type="transmembrane region" description="Helical" evidence="6">
    <location>
        <begin position="52"/>
        <end position="72"/>
    </location>
</feature>
<organism evidence="7 8">
    <name type="scientific">Oceanobacillus caeni</name>
    <dbReference type="NCBI Taxonomy" id="405946"/>
    <lineage>
        <taxon>Bacteria</taxon>
        <taxon>Bacillati</taxon>
        <taxon>Bacillota</taxon>
        <taxon>Bacilli</taxon>
        <taxon>Bacillales</taxon>
        <taxon>Bacillaceae</taxon>
        <taxon>Oceanobacillus</taxon>
    </lineage>
</organism>
<sequence>MWLELQIFGFRALWSPYLMLFLIILALIYYFVTGPYHERFGGDTKPTTSQQFSFYLGLVLIYITKGSPIDLLSHIMLLTHMIQMAVFIIFVPILIIKGLPTWIWKKVYEANIIGNIIQFLTRPIISMLFFNGLFSIYHIPIVFNFSKSTPVAHTLIHLILFFAAFIMWLPLLNPVKKYDHLKPLLKIGYIFANSVLITPACALIIFASSPLYAAYSSEGAWLTALSLCVPTDVLNGISSSLSGPEMFSPLSTMIDQQFGGIIMKVIQEIVYGSVLVSILLNWFKSEGTKIDPLPSNNSSIETH</sequence>
<feature type="transmembrane region" description="Helical" evidence="6">
    <location>
        <begin position="155"/>
        <end position="175"/>
    </location>
</feature>
<keyword evidence="8" id="KW-1185">Reference proteome</keyword>
<name>A0ABR5MFQ2_9BACI</name>
<feature type="transmembrane region" description="Helical" evidence="6">
    <location>
        <begin position="84"/>
        <end position="104"/>
    </location>
</feature>
<dbReference type="NCBIfam" id="TIGR02737">
    <property type="entry name" value="caa3_CtaG"/>
    <property type="match status" value="1"/>
</dbReference>
<proteinExistence type="predicted"/>
<keyword evidence="2" id="KW-1003">Cell membrane</keyword>